<dbReference type="AlphaFoldDB" id="A0A183U5M5"/>
<accession>A0A183U5M5</accession>
<gene>
    <name evidence="1" type="ORF">TCNE_LOCUS3795</name>
</gene>
<sequence length="33" mass="3621">MAVDLRQQAIPLVGFLPLFAVLSMCDEIAKEVC</sequence>
<evidence type="ECO:0000313" key="3">
    <source>
        <dbReference type="WBParaSite" id="TCNE_0000379501-mRNA-1"/>
    </source>
</evidence>
<protein>
    <submittedName>
        <fullName evidence="1 3">Uncharacterized protein</fullName>
    </submittedName>
</protein>
<reference evidence="1 2" key="2">
    <citation type="submission" date="2018-11" db="EMBL/GenBank/DDBJ databases">
        <authorList>
            <consortium name="Pathogen Informatics"/>
        </authorList>
    </citation>
    <scope>NUCLEOTIDE SEQUENCE [LARGE SCALE GENOMIC DNA]</scope>
</reference>
<keyword evidence="2" id="KW-1185">Reference proteome</keyword>
<reference evidence="3" key="1">
    <citation type="submission" date="2016-06" db="UniProtKB">
        <authorList>
            <consortium name="WormBaseParasite"/>
        </authorList>
    </citation>
    <scope>IDENTIFICATION</scope>
</reference>
<organism evidence="2 3">
    <name type="scientific">Toxocara canis</name>
    <name type="common">Canine roundworm</name>
    <dbReference type="NCBI Taxonomy" id="6265"/>
    <lineage>
        <taxon>Eukaryota</taxon>
        <taxon>Metazoa</taxon>
        <taxon>Ecdysozoa</taxon>
        <taxon>Nematoda</taxon>
        <taxon>Chromadorea</taxon>
        <taxon>Rhabditida</taxon>
        <taxon>Spirurina</taxon>
        <taxon>Ascaridomorpha</taxon>
        <taxon>Ascaridoidea</taxon>
        <taxon>Toxocaridae</taxon>
        <taxon>Toxocara</taxon>
    </lineage>
</organism>
<proteinExistence type="predicted"/>
<name>A0A183U5M5_TOXCA</name>
<dbReference type="WBParaSite" id="TCNE_0000379501-mRNA-1">
    <property type="protein sequence ID" value="TCNE_0000379501-mRNA-1"/>
    <property type="gene ID" value="TCNE_0000379501"/>
</dbReference>
<dbReference type="EMBL" id="UYWY01005308">
    <property type="protein sequence ID" value="VDM29512.1"/>
    <property type="molecule type" value="Genomic_DNA"/>
</dbReference>
<evidence type="ECO:0000313" key="1">
    <source>
        <dbReference type="EMBL" id="VDM29512.1"/>
    </source>
</evidence>
<dbReference type="Proteomes" id="UP000050794">
    <property type="component" value="Unassembled WGS sequence"/>
</dbReference>
<evidence type="ECO:0000313" key="2">
    <source>
        <dbReference type="Proteomes" id="UP000050794"/>
    </source>
</evidence>